<evidence type="ECO:0000313" key="2">
    <source>
        <dbReference type="Proteomes" id="UP000476411"/>
    </source>
</evidence>
<evidence type="ECO:0000313" key="1">
    <source>
        <dbReference type="EMBL" id="QHS61071.1"/>
    </source>
</evidence>
<gene>
    <name evidence="1" type="ORF">GWR21_16130</name>
</gene>
<reference evidence="1 2" key="1">
    <citation type="submission" date="2020-01" db="EMBL/GenBank/DDBJ databases">
        <title>Complete genome sequence of Chitinophaga sp. H33E-04 isolated from quinoa roots.</title>
        <authorList>
            <person name="Weon H.-Y."/>
            <person name="Lee S.A."/>
        </authorList>
    </citation>
    <scope>NUCLEOTIDE SEQUENCE [LARGE SCALE GENOMIC DNA]</scope>
    <source>
        <strain evidence="1 2">H33E-04</strain>
    </source>
</reference>
<dbReference type="AlphaFoldDB" id="A0A6B9ZHV1"/>
<organism evidence="1 2">
    <name type="scientific">Chitinophaga agri</name>
    <dbReference type="NCBI Taxonomy" id="2703787"/>
    <lineage>
        <taxon>Bacteria</taxon>
        <taxon>Pseudomonadati</taxon>
        <taxon>Bacteroidota</taxon>
        <taxon>Chitinophagia</taxon>
        <taxon>Chitinophagales</taxon>
        <taxon>Chitinophagaceae</taxon>
        <taxon>Chitinophaga</taxon>
    </lineage>
</organism>
<dbReference type="Proteomes" id="UP000476411">
    <property type="component" value="Chromosome"/>
</dbReference>
<accession>A0A6B9ZHV1</accession>
<keyword evidence="2" id="KW-1185">Reference proteome</keyword>
<sequence length="115" mass="12841">MQKARVILTLIVLITVLGTVMSFKAAKRRQQSNLFYPTTGDFTSNGASRNLTYAYLAPYRTFRTDIYELPVNVTRPLYTGTTQTWTTIGGAFYFITVVTGPIWPTLAGIYDDAGQ</sequence>
<dbReference type="RefSeq" id="WP_162332749.1">
    <property type="nucleotide sequence ID" value="NZ_CP048113.1"/>
</dbReference>
<protein>
    <submittedName>
        <fullName evidence="1">Uncharacterized protein</fullName>
    </submittedName>
</protein>
<proteinExistence type="predicted"/>
<dbReference type="KEGG" id="chih:GWR21_16130"/>
<name>A0A6B9ZHV1_9BACT</name>
<dbReference type="EMBL" id="CP048113">
    <property type="protein sequence ID" value="QHS61071.1"/>
    <property type="molecule type" value="Genomic_DNA"/>
</dbReference>